<keyword evidence="10" id="KW-1185">Reference proteome</keyword>
<dbReference type="Proteomes" id="UP000006701">
    <property type="component" value="Unassembled WGS sequence"/>
</dbReference>
<evidence type="ECO:0000256" key="3">
    <source>
        <dbReference type="ARBA" id="ARBA00022989"/>
    </source>
</evidence>
<dbReference type="OrthoDB" id="5377273at2759"/>
<dbReference type="GO" id="GO:0016020">
    <property type="term" value="C:membrane"/>
    <property type="evidence" value="ECO:0007669"/>
    <property type="project" value="UniProtKB-SubCell"/>
</dbReference>
<evidence type="ECO:0000313" key="9">
    <source>
        <dbReference type="EMBL" id="EAW12832.1"/>
    </source>
</evidence>
<feature type="transmembrane region" description="Helical" evidence="6">
    <location>
        <begin position="122"/>
        <end position="142"/>
    </location>
</feature>
<feature type="region of interest" description="Disordered" evidence="5">
    <location>
        <begin position="346"/>
        <end position="738"/>
    </location>
</feature>
<organism evidence="9 10">
    <name type="scientific">Aspergillus clavatus (strain ATCC 1007 / CBS 513.65 / DSM 816 / NCTC 3887 / NRRL 1 / QM 1276 / 107)</name>
    <dbReference type="NCBI Taxonomy" id="344612"/>
    <lineage>
        <taxon>Eukaryota</taxon>
        <taxon>Fungi</taxon>
        <taxon>Dikarya</taxon>
        <taxon>Ascomycota</taxon>
        <taxon>Pezizomycotina</taxon>
        <taxon>Eurotiomycetes</taxon>
        <taxon>Eurotiomycetidae</taxon>
        <taxon>Eurotiales</taxon>
        <taxon>Aspergillaceae</taxon>
        <taxon>Aspergillus</taxon>
        <taxon>Aspergillus subgen. Fumigati</taxon>
    </lineage>
</organism>
<evidence type="ECO:0000313" key="10">
    <source>
        <dbReference type="Proteomes" id="UP000006701"/>
    </source>
</evidence>
<evidence type="ECO:0000256" key="7">
    <source>
        <dbReference type="SAM" id="SignalP"/>
    </source>
</evidence>
<evidence type="ECO:0000259" key="8">
    <source>
        <dbReference type="Pfam" id="PF13886"/>
    </source>
</evidence>
<feature type="compositionally biased region" description="Polar residues" evidence="5">
    <location>
        <begin position="1028"/>
        <end position="1048"/>
    </location>
</feature>
<feature type="compositionally biased region" description="Basic and acidic residues" evidence="5">
    <location>
        <begin position="804"/>
        <end position="825"/>
    </location>
</feature>
<sequence length="1082" mass="115841">MRLLPLLALAISLIPSALVLAASIPHVARNQVHGVVLLGARDETATPLTSSDHSAASIVSNGTVTVNSTSTSNTTAPASTTIASLNTSNPRVTPALGVGGIVLIATGAILALIGIRNLWIQVFLSAAFLTSLGVTVLIAYVMNPPVRVAIQGAYLVAIFFTGVTFGALSIVFKELTEGLGCLLGGFCTSMWLLCLKPGGLLAGTNAKSGFIGAISVAFYALSFSHYTRPYGLIASTGVAGGTAVALGIDCYSRAGLKEFWLYLWALNDDIFPLGTGSYPITRNIRVELAIIVIIAILGVVSQLRLWKLIRERRRKEDEIRDEEGRKNEEAEAEVCRRLEENNQREREEWEARYGNSEKKDIPELGDNTQCPADKVDLEKGNATEIRSISGSSQVSYRCSDCRHREGSEDSFSEASGATDDPRASQHVNNPDGTTGQVGPSQFRVFDGAAAAKLKNGGDSDVTATVGSEGGTVSSKHFFGQTLQKKISIQSSLRPARSQEAHTDDDSTLSVEGTKDENKDGIGHTGDEAAGLDKRRQASQEERDAWGLAAGREIAETWGGVENTTAPGCAPTGRGEKGTPAVRMLEKPVSMDDLRTARPKPIEEGSGEHGKLTAHDEGAPFSSNRNKNEGTEALAIKEADLRDNSQTPPTTSVEKQNSENALLQDAHGISKKPSLGESQDTNSSKTTPGKGGIQKRADEEIERKQSSSTESKAKKRRKEKAKLDAHTVKRLPERTSTVVQSYRTNEWAKHLCDAEIPAPEPIAPIVEESPENPVEAGEVPAPVNVKQLLQTPLTAEPAPAVESRVSSRKEQQNADDGRRMSHDSKPRLVLGISSPNVEESQAGFPFGGVPLVGAQVVLSSSALPSPGSNSAMRTLSGPAAELPREDQEVTKPKWKGPPPLLALREDMMRSRVSSTFLSLDPWASRNSSRHSMVLDSSTPISPSISNPDEGDDVPLSRRRAMLHQQGNLSARTSVPTPSPRWSHPSAIGADNAQMVMAAWRESIREDLEDKRNPLARQDVPLGGTGAGHRTSSPPLGQPGRNSSSMSLNLDQAIADKVQRGGMTELHRDAMRRMQAKANQNASG</sequence>
<dbReference type="AlphaFoldDB" id="A1CAR4"/>
<feature type="compositionally biased region" description="Polar residues" evidence="5">
    <location>
        <begin position="675"/>
        <end position="686"/>
    </location>
</feature>
<feature type="domain" description="TM7S3/TM198-like" evidence="8">
    <location>
        <begin position="100"/>
        <end position="303"/>
    </location>
</feature>
<feature type="compositionally biased region" description="Polar residues" evidence="5">
    <location>
        <begin position="461"/>
        <end position="492"/>
    </location>
</feature>
<feature type="compositionally biased region" description="Low complexity" evidence="5">
    <location>
        <begin position="935"/>
        <end position="944"/>
    </location>
</feature>
<dbReference type="EMBL" id="DS027049">
    <property type="protein sequence ID" value="EAW12832.1"/>
    <property type="molecule type" value="Genomic_DNA"/>
</dbReference>
<dbReference type="InterPro" id="IPR025256">
    <property type="entry name" value="TM7S3/TM198-like_dom"/>
</dbReference>
<dbReference type="OMA" id="VQSYRTN"/>
<feature type="transmembrane region" description="Helical" evidence="6">
    <location>
        <begin position="95"/>
        <end position="115"/>
    </location>
</feature>
<feature type="transmembrane region" description="Helical" evidence="6">
    <location>
        <begin position="230"/>
        <end position="248"/>
    </location>
</feature>
<evidence type="ECO:0000256" key="1">
    <source>
        <dbReference type="ARBA" id="ARBA00004141"/>
    </source>
</evidence>
<protein>
    <recommendedName>
        <fullName evidence="8">TM7S3/TM198-like domain-containing protein</fullName>
    </recommendedName>
</protein>
<dbReference type="HOGENOM" id="CLU_003667_0_0_1"/>
<feature type="signal peptide" evidence="7">
    <location>
        <begin position="1"/>
        <end position="21"/>
    </location>
</feature>
<feature type="compositionally biased region" description="Polar residues" evidence="5">
    <location>
        <begin position="963"/>
        <end position="974"/>
    </location>
</feature>
<feature type="compositionally biased region" description="Basic and acidic residues" evidence="5">
    <location>
        <begin position="720"/>
        <end position="732"/>
    </location>
</feature>
<feature type="compositionally biased region" description="Polar residues" evidence="5">
    <location>
        <begin position="425"/>
        <end position="439"/>
    </location>
</feature>
<evidence type="ECO:0000256" key="6">
    <source>
        <dbReference type="SAM" id="Phobius"/>
    </source>
</evidence>
<dbReference type="VEuPathDB" id="FungiDB:ACLA_012600"/>
<keyword evidence="7" id="KW-0732">Signal</keyword>
<dbReference type="KEGG" id="act:ACLA_012600"/>
<dbReference type="PANTHER" id="PTHR39469:SF1">
    <property type="entry name" value="DUF4203 DOMAIN-CONTAINING PROTEIN"/>
    <property type="match status" value="1"/>
</dbReference>
<feature type="region of interest" description="Disordered" evidence="5">
    <location>
        <begin position="790"/>
        <end position="825"/>
    </location>
</feature>
<feature type="region of interest" description="Disordered" evidence="5">
    <location>
        <begin position="1007"/>
        <end position="1082"/>
    </location>
</feature>
<feature type="compositionally biased region" description="Basic and acidic residues" evidence="5">
    <location>
        <begin position="625"/>
        <end position="642"/>
    </location>
</feature>
<name>A1CAR4_ASPCL</name>
<feature type="chain" id="PRO_5002633032" description="TM7S3/TM198-like domain-containing protein" evidence="7">
    <location>
        <begin position="22"/>
        <end position="1082"/>
    </location>
</feature>
<dbReference type="GeneID" id="4706383"/>
<feature type="compositionally biased region" description="Basic and acidic residues" evidence="5">
    <location>
        <begin position="881"/>
        <end position="890"/>
    </location>
</feature>
<feature type="compositionally biased region" description="Basic and acidic residues" evidence="5">
    <location>
        <begin position="346"/>
        <end position="362"/>
    </location>
</feature>
<reference evidence="9 10" key="1">
    <citation type="journal article" date="2008" name="PLoS Genet.">
        <title>Genomic islands in the pathogenic filamentous fungus Aspergillus fumigatus.</title>
        <authorList>
            <person name="Fedorova N.D."/>
            <person name="Khaldi N."/>
            <person name="Joardar V.S."/>
            <person name="Maiti R."/>
            <person name="Amedeo P."/>
            <person name="Anderson M.J."/>
            <person name="Crabtree J."/>
            <person name="Silva J.C."/>
            <person name="Badger J.H."/>
            <person name="Albarraq A."/>
            <person name="Angiuoli S."/>
            <person name="Bussey H."/>
            <person name="Bowyer P."/>
            <person name="Cotty P.J."/>
            <person name="Dyer P.S."/>
            <person name="Egan A."/>
            <person name="Galens K."/>
            <person name="Fraser-Liggett C.M."/>
            <person name="Haas B.J."/>
            <person name="Inman J.M."/>
            <person name="Kent R."/>
            <person name="Lemieux S."/>
            <person name="Malavazi I."/>
            <person name="Orvis J."/>
            <person name="Roemer T."/>
            <person name="Ronning C.M."/>
            <person name="Sundaram J.P."/>
            <person name="Sutton G."/>
            <person name="Turner G."/>
            <person name="Venter J.C."/>
            <person name="White O.R."/>
            <person name="Whitty B.R."/>
            <person name="Youngman P."/>
            <person name="Wolfe K.H."/>
            <person name="Goldman G.H."/>
            <person name="Wortman J.R."/>
            <person name="Jiang B."/>
            <person name="Denning D.W."/>
            <person name="Nierman W.C."/>
        </authorList>
    </citation>
    <scope>NUCLEOTIDE SEQUENCE [LARGE SCALE GENOMIC DNA]</scope>
    <source>
        <strain evidence="10">ATCC 1007 / CBS 513.65 / DSM 816 / NCTC 3887 / NRRL 1</strain>
    </source>
</reference>
<keyword evidence="4 6" id="KW-0472">Membrane</keyword>
<feature type="compositionally biased region" description="Basic and acidic residues" evidence="5">
    <location>
        <begin position="694"/>
        <end position="704"/>
    </location>
</feature>
<dbReference type="eggNOG" id="ENOG502RXUE">
    <property type="taxonomic scope" value="Eukaryota"/>
</dbReference>
<dbReference type="PANTHER" id="PTHR39469">
    <property type="entry name" value="CHROMOSOME 1, WHOLE GENOME SHOTGUN SEQUENCE"/>
    <property type="match status" value="1"/>
</dbReference>
<evidence type="ECO:0000256" key="2">
    <source>
        <dbReference type="ARBA" id="ARBA00022692"/>
    </source>
</evidence>
<feature type="transmembrane region" description="Helical" evidence="6">
    <location>
        <begin position="179"/>
        <end position="200"/>
    </location>
</feature>
<feature type="compositionally biased region" description="Low complexity" evidence="5">
    <location>
        <begin position="861"/>
        <end position="870"/>
    </location>
</feature>
<keyword evidence="2 6" id="KW-0812">Transmembrane</keyword>
<dbReference type="Pfam" id="PF13886">
    <property type="entry name" value="TM7S3_TM198"/>
    <property type="match status" value="1"/>
</dbReference>
<feature type="transmembrane region" description="Helical" evidence="6">
    <location>
        <begin position="288"/>
        <end position="306"/>
    </location>
</feature>
<feature type="compositionally biased region" description="Basic and acidic residues" evidence="5">
    <location>
        <begin position="583"/>
        <end position="617"/>
    </location>
</feature>
<proteinExistence type="predicted"/>
<feature type="transmembrane region" description="Helical" evidence="6">
    <location>
        <begin position="148"/>
        <end position="172"/>
    </location>
</feature>
<feature type="region of interest" description="Disordered" evidence="5">
    <location>
        <begin position="922"/>
        <end position="985"/>
    </location>
</feature>
<comment type="subcellular location">
    <subcellularLocation>
        <location evidence="1">Membrane</location>
        <topology evidence="1">Multi-pass membrane protein</topology>
    </subcellularLocation>
</comment>
<feature type="compositionally biased region" description="Polar residues" evidence="5">
    <location>
        <begin position="643"/>
        <end position="660"/>
    </location>
</feature>
<feature type="region of interest" description="Disordered" evidence="5">
    <location>
        <begin position="861"/>
        <end position="899"/>
    </location>
</feature>
<evidence type="ECO:0000256" key="5">
    <source>
        <dbReference type="SAM" id="MobiDB-lite"/>
    </source>
</evidence>
<gene>
    <name evidence="9" type="ORF">ACLA_012600</name>
</gene>
<evidence type="ECO:0000256" key="4">
    <source>
        <dbReference type="ARBA" id="ARBA00023136"/>
    </source>
</evidence>
<dbReference type="RefSeq" id="XP_001274258.1">
    <property type="nucleotide sequence ID" value="XM_001274257.1"/>
</dbReference>
<feature type="compositionally biased region" description="Basic and acidic residues" evidence="5">
    <location>
        <begin position="512"/>
        <end position="544"/>
    </location>
</feature>
<feature type="compositionally biased region" description="Polar residues" evidence="5">
    <location>
        <begin position="384"/>
        <end position="396"/>
    </location>
</feature>
<keyword evidence="3 6" id="KW-1133">Transmembrane helix</keyword>
<accession>A1CAR4</accession>